<gene>
    <name evidence="2" type="ORF">BTJ39_02765</name>
</gene>
<evidence type="ECO:0000313" key="2">
    <source>
        <dbReference type="EMBL" id="OON42095.1"/>
    </source>
</evidence>
<dbReference type="Gene3D" id="3.20.20.150">
    <property type="entry name" value="Divalent-metal-dependent TIM barrel enzymes"/>
    <property type="match status" value="1"/>
</dbReference>
<feature type="domain" description="Xylose isomerase-like TIM barrel" evidence="1">
    <location>
        <begin position="25"/>
        <end position="264"/>
    </location>
</feature>
<dbReference type="PANTHER" id="PTHR12110:SF41">
    <property type="entry name" value="INOSOSE DEHYDRATASE"/>
    <property type="match status" value="1"/>
</dbReference>
<dbReference type="SUPFAM" id="SSF51658">
    <property type="entry name" value="Xylose isomerase-like"/>
    <property type="match status" value="1"/>
</dbReference>
<name>A0A1S8YT94_9GAMM</name>
<proteinExistence type="predicted"/>
<dbReference type="STRING" id="1926881.BTJ39_02765"/>
<dbReference type="RefSeq" id="WP_078001124.1">
    <property type="nucleotide sequence ID" value="NZ_MRUL01000001.1"/>
</dbReference>
<dbReference type="EMBL" id="MRUL01000001">
    <property type="protein sequence ID" value="OON42095.1"/>
    <property type="molecule type" value="Genomic_DNA"/>
</dbReference>
<protein>
    <recommendedName>
        <fullName evidence="1">Xylose isomerase-like TIM barrel domain-containing protein</fullName>
    </recommendedName>
</protein>
<accession>A0A1S8YT94</accession>
<dbReference type="OrthoDB" id="9786584at2"/>
<dbReference type="AlphaFoldDB" id="A0A1S8YT94"/>
<dbReference type="PANTHER" id="PTHR12110">
    <property type="entry name" value="HYDROXYPYRUVATE ISOMERASE"/>
    <property type="match status" value="1"/>
</dbReference>
<dbReference type="InterPro" id="IPR013022">
    <property type="entry name" value="Xyl_isomerase-like_TIM-brl"/>
</dbReference>
<dbReference type="Pfam" id="PF01261">
    <property type="entry name" value="AP_endonuc_2"/>
    <property type="match status" value="1"/>
</dbReference>
<comment type="caution">
    <text evidence="2">The sequence shown here is derived from an EMBL/GenBank/DDBJ whole genome shotgun (WGS) entry which is preliminary data.</text>
</comment>
<organism evidence="2 3">
    <name type="scientific">Izhakiella australiensis</name>
    <dbReference type="NCBI Taxonomy" id="1926881"/>
    <lineage>
        <taxon>Bacteria</taxon>
        <taxon>Pseudomonadati</taxon>
        <taxon>Pseudomonadota</taxon>
        <taxon>Gammaproteobacteria</taxon>
        <taxon>Enterobacterales</taxon>
        <taxon>Erwiniaceae</taxon>
        <taxon>Izhakiella</taxon>
    </lineage>
</organism>
<evidence type="ECO:0000259" key="1">
    <source>
        <dbReference type="Pfam" id="PF01261"/>
    </source>
</evidence>
<dbReference type="InterPro" id="IPR036237">
    <property type="entry name" value="Xyl_isomerase-like_sf"/>
</dbReference>
<keyword evidence="3" id="KW-1185">Reference proteome</keyword>
<reference evidence="2 3" key="1">
    <citation type="submission" date="2016-12" db="EMBL/GenBank/DDBJ databases">
        <title>Izhakiella australiana sp. nov. of genus Izhakiella isolated from Australian desert.</title>
        <authorList>
            <person name="Ji M."/>
        </authorList>
    </citation>
    <scope>NUCLEOTIDE SEQUENCE [LARGE SCALE GENOMIC DNA]</scope>
    <source>
        <strain evidence="2 3">D4N98</strain>
    </source>
</reference>
<evidence type="ECO:0000313" key="3">
    <source>
        <dbReference type="Proteomes" id="UP000190667"/>
    </source>
</evidence>
<sequence length="291" mass="32549">MKFGTLYSYWSTDWACNFDGYVALVKKASEIGFDILEISADHVYHMSVSELEKLNEIRKSHGLIFTLNSGPAKQYDLASADEAIRQQGMDYFTHILEKMPILQADTLIGAIYSYWPCDFVTTDKAAAWERSAQCLHIIGEAAAQRGISIALEVLNRNETYIMTNCEEAVAYCKKVNSSAVKVLLDTYHMNIEEDDIPAAIRYAGPWLGHFHVGENNRKLPGMNNSIDWPAVAAALHEIGYNKGVVMEPFILSGGAVGDAIRVWRDLSDNASPQQMDEYISRSLDFLKTTFA</sequence>
<dbReference type="InterPro" id="IPR050312">
    <property type="entry name" value="IolE/XylAMocC-like"/>
</dbReference>
<dbReference type="Proteomes" id="UP000190667">
    <property type="component" value="Unassembled WGS sequence"/>
</dbReference>